<feature type="coiled-coil region" evidence="7">
    <location>
        <begin position="21"/>
        <end position="102"/>
    </location>
</feature>
<keyword evidence="2" id="KW-1003">Cell membrane</keyword>
<sequence>MNRLLIIITLLIGVFVQQPMALAAEDSLQSLLEEVKKSRQAQQSRDQAREKRFLEQHQQRKSALEAIKQKLQAEQQRQQQLLAQFEAQREELEKLKLTHQQSTGSFGELFGVVRQVASESLNLFKNDLTSSRQQQDLAILEEVASSRSLPSLERLQDLWEIFLTRIIQSGQIWQASLPVILTSGEEQQEQVTVVGLFNALSNGRYLRYLPETARFVELSRQPAPRYQLLAKQAEQSDGGLQKLAIDPSRGAILSLLVASPTLSERIQQGGYIGYFILFLGALGSLVIIERLVSLFLVGRRVKRQLKQEEPMDNNPLGRLLAIDRLHHAISGDALQKHFDEAILRELPKLRRGLRLLAIFAAVAPLLGLLGTVTGMIETFQSITLFGTGDPKLMSGGISQALVTTELGLAVAIPMVLLHSYLAGRSNRVIRLLDQQSAAMVAARTGS</sequence>
<keyword evidence="7" id="KW-0175">Coiled coil</keyword>
<keyword evidence="4 8" id="KW-1133">Transmembrane helix</keyword>
<protein>
    <submittedName>
        <fullName evidence="10">MotA/TolQ/ExbB proton channel family protein</fullName>
    </submittedName>
</protein>
<evidence type="ECO:0000313" key="11">
    <source>
        <dbReference type="Proteomes" id="UP000886687"/>
    </source>
</evidence>
<dbReference type="AlphaFoldDB" id="A0A9E4K3W5"/>
<evidence type="ECO:0000313" key="10">
    <source>
        <dbReference type="EMBL" id="MCG7938574.1"/>
    </source>
</evidence>
<keyword evidence="6" id="KW-0653">Protein transport</keyword>
<feature type="transmembrane region" description="Helical" evidence="8">
    <location>
        <begin position="353"/>
        <end position="376"/>
    </location>
</feature>
<evidence type="ECO:0000256" key="1">
    <source>
        <dbReference type="ARBA" id="ARBA00004651"/>
    </source>
</evidence>
<dbReference type="Pfam" id="PF01618">
    <property type="entry name" value="MotA_ExbB"/>
    <property type="match status" value="1"/>
</dbReference>
<dbReference type="InterPro" id="IPR017270">
    <property type="entry name" value="MotA/TolQ/ExbB-rel"/>
</dbReference>
<dbReference type="GO" id="GO:0005886">
    <property type="term" value="C:plasma membrane"/>
    <property type="evidence" value="ECO:0007669"/>
    <property type="project" value="UniProtKB-SubCell"/>
</dbReference>
<keyword evidence="6" id="KW-0813">Transport</keyword>
<gene>
    <name evidence="10" type="ORF">JAZ04_06925</name>
</gene>
<evidence type="ECO:0000256" key="5">
    <source>
        <dbReference type="ARBA" id="ARBA00023136"/>
    </source>
</evidence>
<feature type="transmembrane region" description="Helical" evidence="8">
    <location>
        <begin position="396"/>
        <end position="421"/>
    </location>
</feature>
<evidence type="ECO:0000256" key="4">
    <source>
        <dbReference type="ARBA" id="ARBA00022989"/>
    </source>
</evidence>
<dbReference type="PIRSF" id="PIRSF037714">
    <property type="entry name" value="TolR"/>
    <property type="match status" value="1"/>
</dbReference>
<feature type="domain" description="MotA/TolQ/ExbB proton channel" evidence="9">
    <location>
        <begin position="326"/>
        <end position="432"/>
    </location>
</feature>
<evidence type="ECO:0000256" key="2">
    <source>
        <dbReference type="ARBA" id="ARBA00022475"/>
    </source>
</evidence>
<name>A0A9E4K3W5_9GAMM</name>
<evidence type="ECO:0000259" key="9">
    <source>
        <dbReference type="Pfam" id="PF01618"/>
    </source>
</evidence>
<dbReference type="EMBL" id="JAEPDI010000003">
    <property type="protein sequence ID" value="MCG7938574.1"/>
    <property type="molecule type" value="Genomic_DNA"/>
</dbReference>
<dbReference type="PANTHER" id="PTHR30625">
    <property type="entry name" value="PROTEIN TOLQ"/>
    <property type="match status" value="1"/>
</dbReference>
<keyword evidence="3 8" id="KW-0812">Transmembrane</keyword>
<feature type="transmembrane region" description="Helical" evidence="8">
    <location>
        <begin position="271"/>
        <end position="297"/>
    </location>
</feature>
<reference evidence="10" key="1">
    <citation type="journal article" date="2021" name="Proc. Natl. Acad. Sci. U.S.A.">
        <title>Global biogeography of chemosynthetic symbionts reveals both localized and globally distributed symbiont groups. .</title>
        <authorList>
            <person name="Osvatic J.T."/>
            <person name="Wilkins L.G.E."/>
            <person name="Leibrecht L."/>
            <person name="Leray M."/>
            <person name="Zauner S."/>
            <person name="Polzin J."/>
            <person name="Camacho Y."/>
            <person name="Gros O."/>
            <person name="van Gils J.A."/>
            <person name="Eisen J.A."/>
            <person name="Petersen J.M."/>
            <person name="Yuen B."/>
        </authorList>
    </citation>
    <scope>NUCLEOTIDE SEQUENCE</scope>
    <source>
        <strain evidence="10">MAGL173</strain>
    </source>
</reference>
<comment type="similarity">
    <text evidence="6">Belongs to the exbB/tolQ family.</text>
</comment>
<organism evidence="10 11">
    <name type="scientific">Candidatus Thiodiazotropha lotti</name>
    <dbReference type="NCBI Taxonomy" id="2792787"/>
    <lineage>
        <taxon>Bacteria</taxon>
        <taxon>Pseudomonadati</taxon>
        <taxon>Pseudomonadota</taxon>
        <taxon>Gammaproteobacteria</taxon>
        <taxon>Chromatiales</taxon>
        <taxon>Sedimenticolaceae</taxon>
        <taxon>Candidatus Thiodiazotropha</taxon>
    </lineage>
</organism>
<evidence type="ECO:0000256" key="7">
    <source>
        <dbReference type="SAM" id="Coils"/>
    </source>
</evidence>
<comment type="caution">
    <text evidence="10">The sequence shown here is derived from an EMBL/GenBank/DDBJ whole genome shotgun (WGS) entry which is preliminary data.</text>
</comment>
<evidence type="ECO:0000256" key="6">
    <source>
        <dbReference type="RuleBase" id="RU004057"/>
    </source>
</evidence>
<dbReference type="PANTHER" id="PTHR30625:SF11">
    <property type="entry name" value="MOTA_TOLQ_EXBB PROTON CHANNEL DOMAIN-CONTAINING PROTEIN"/>
    <property type="match status" value="1"/>
</dbReference>
<dbReference type="InterPro" id="IPR002898">
    <property type="entry name" value="MotA_ExbB_proton_chnl"/>
</dbReference>
<accession>A0A9E4K3W5</accession>
<dbReference type="InterPro" id="IPR050790">
    <property type="entry name" value="ExbB/TolQ_transport"/>
</dbReference>
<dbReference type="Proteomes" id="UP000886687">
    <property type="component" value="Unassembled WGS sequence"/>
</dbReference>
<dbReference type="GO" id="GO:0017038">
    <property type="term" value="P:protein import"/>
    <property type="evidence" value="ECO:0007669"/>
    <property type="project" value="TreeGrafter"/>
</dbReference>
<comment type="subcellular location">
    <subcellularLocation>
        <location evidence="1">Cell membrane</location>
        <topology evidence="1">Multi-pass membrane protein</topology>
    </subcellularLocation>
    <subcellularLocation>
        <location evidence="6">Membrane</location>
        <topology evidence="6">Multi-pass membrane protein</topology>
    </subcellularLocation>
</comment>
<keyword evidence="5 8" id="KW-0472">Membrane</keyword>
<proteinExistence type="inferred from homology"/>
<evidence type="ECO:0000256" key="8">
    <source>
        <dbReference type="SAM" id="Phobius"/>
    </source>
</evidence>
<evidence type="ECO:0000256" key="3">
    <source>
        <dbReference type="ARBA" id="ARBA00022692"/>
    </source>
</evidence>